<feature type="region of interest" description="Disordered" evidence="1">
    <location>
        <begin position="97"/>
        <end position="187"/>
    </location>
</feature>
<keyword evidence="4" id="KW-1185">Reference proteome</keyword>
<dbReference type="AlphaFoldDB" id="A0A9P6EAQ7"/>
<feature type="signal peptide" evidence="2">
    <location>
        <begin position="1"/>
        <end position="20"/>
    </location>
</feature>
<proteinExistence type="predicted"/>
<comment type="caution">
    <text evidence="3">The sequence shown here is derived from an EMBL/GenBank/DDBJ whole genome shotgun (WGS) entry which is preliminary data.</text>
</comment>
<feature type="compositionally biased region" description="Basic and acidic residues" evidence="1">
    <location>
        <begin position="166"/>
        <end position="187"/>
    </location>
</feature>
<feature type="compositionally biased region" description="Basic residues" evidence="1">
    <location>
        <begin position="142"/>
        <end position="160"/>
    </location>
</feature>
<feature type="chain" id="PRO_5040206412" evidence="2">
    <location>
        <begin position="21"/>
        <end position="187"/>
    </location>
</feature>
<evidence type="ECO:0000256" key="2">
    <source>
        <dbReference type="SAM" id="SignalP"/>
    </source>
</evidence>
<accession>A0A9P6EAQ7</accession>
<gene>
    <name evidence="3" type="ORF">CPB83DRAFT_512874</name>
</gene>
<evidence type="ECO:0000313" key="3">
    <source>
        <dbReference type="EMBL" id="KAF9525911.1"/>
    </source>
</evidence>
<feature type="compositionally biased region" description="Basic and acidic residues" evidence="1">
    <location>
        <begin position="126"/>
        <end position="136"/>
    </location>
</feature>
<dbReference type="EMBL" id="MU157878">
    <property type="protein sequence ID" value="KAF9525911.1"/>
    <property type="molecule type" value="Genomic_DNA"/>
</dbReference>
<feature type="region of interest" description="Disordered" evidence="1">
    <location>
        <begin position="52"/>
        <end position="84"/>
    </location>
</feature>
<protein>
    <submittedName>
        <fullName evidence="3">Uncharacterized protein</fullName>
    </submittedName>
</protein>
<evidence type="ECO:0000256" key="1">
    <source>
        <dbReference type="SAM" id="MobiDB-lite"/>
    </source>
</evidence>
<name>A0A9P6EAQ7_9AGAR</name>
<dbReference type="Proteomes" id="UP000807306">
    <property type="component" value="Unassembled WGS sequence"/>
</dbReference>
<feature type="compositionally biased region" description="Basic residues" evidence="1">
    <location>
        <begin position="71"/>
        <end position="81"/>
    </location>
</feature>
<keyword evidence="2" id="KW-0732">Signal</keyword>
<evidence type="ECO:0000313" key="4">
    <source>
        <dbReference type="Proteomes" id="UP000807306"/>
    </source>
</evidence>
<sequence>MVKATSAAFASLLIVVPVLAVPIHNKDGLHSRSLADGKLDELATREAFFGPRIPRVHPHHPALQRASGHGASKRSGARKLGVRSVDEVTNELEAREPFFRPGPHPRIPSRTPFPRRPSARKPRSLTTREVEAREPRTPVQRSGKHHALGHGSPRHPKRLRVGLTSHHAEKREVNDLEDLLEREVELD</sequence>
<organism evidence="3 4">
    <name type="scientific">Crepidotus variabilis</name>
    <dbReference type="NCBI Taxonomy" id="179855"/>
    <lineage>
        <taxon>Eukaryota</taxon>
        <taxon>Fungi</taxon>
        <taxon>Dikarya</taxon>
        <taxon>Basidiomycota</taxon>
        <taxon>Agaricomycotina</taxon>
        <taxon>Agaricomycetes</taxon>
        <taxon>Agaricomycetidae</taxon>
        <taxon>Agaricales</taxon>
        <taxon>Agaricineae</taxon>
        <taxon>Crepidotaceae</taxon>
        <taxon>Crepidotus</taxon>
    </lineage>
</organism>
<reference evidence="3" key="1">
    <citation type="submission" date="2020-11" db="EMBL/GenBank/DDBJ databases">
        <authorList>
            <consortium name="DOE Joint Genome Institute"/>
            <person name="Ahrendt S."/>
            <person name="Riley R."/>
            <person name="Andreopoulos W."/>
            <person name="Labutti K."/>
            <person name="Pangilinan J."/>
            <person name="Ruiz-Duenas F.J."/>
            <person name="Barrasa J.M."/>
            <person name="Sanchez-Garcia M."/>
            <person name="Camarero S."/>
            <person name="Miyauchi S."/>
            <person name="Serrano A."/>
            <person name="Linde D."/>
            <person name="Babiker R."/>
            <person name="Drula E."/>
            <person name="Ayuso-Fernandez I."/>
            <person name="Pacheco R."/>
            <person name="Padilla G."/>
            <person name="Ferreira P."/>
            <person name="Barriuso J."/>
            <person name="Kellner H."/>
            <person name="Castanera R."/>
            <person name="Alfaro M."/>
            <person name="Ramirez L."/>
            <person name="Pisabarro A.G."/>
            <person name="Kuo A."/>
            <person name="Tritt A."/>
            <person name="Lipzen A."/>
            <person name="He G."/>
            <person name="Yan M."/>
            <person name="Ng V."/>
            <person name="Cullen D."/>
            <person name="Martin F."/>
            <person name="Rosso M.-N."/>
            <person name="Henrissat B."/>
            <person name="Hibbett D."/>
            <person name="Martinez A.T."/>
            <person name="Grigoriev I.V."/>
        </authorList>
    </citation>
    <scope>NUCLEOTIDE SEQUENCE</scope>
    <source>
        <strain evidence="3">CBS 506.95</strain>
    </source>
</reference>